<dbReference type="EMBL" id="KZ678143">
    <property type="protein sequence ID" value="PSN61622.1"/>
    <property type="molecule type" value="Genomic_DNA"/>
</dbReference>
<dbReference type="AlphaFoldDB" id="A0A2T2N841"/>
<feature type="compositionally biased region" description="Polar residues" evidence="1">
    <location>
        <begin position="154"/>
        <end position="165"/>
    </location>
</feature>
<name>A0A2T2N841_CORCC</name>
<sequence length="290" mass="31519">MSVTKQYMFDSMGGFSVAPPVYPTLSAHFAGAEAIGDLPDLSLRSIRTLTDANLFKDATVTTAVQTEHYMAIEFVKWMMACNEACLQQAMYERDDFTKSLVVASNVTIGDLVECMEPTAVIMARYSARVLKLIAARNEKLVKGEKDLEKRASHKPQSTKISTNTVEKSKKDNVGKLLALGTPHKPNNKENRDPGKGLTARSSGVLGSPSAPGPQILFMSPLTANSFTPVVAVDSCQTYPGHTQRVQGRKRPASDLEDKDEASRVAKKPRVAGGRPVRQAALKARSKLVNI</sequence>
<accession>A0A2T2N841</accession>
<organism evidence="2 3">
    <name type="scientific">Corynespora cassiicola Philippines</name>
    <dbReference type="NCBI Taxonomy" id="1448308"/>
    <lineage>
        <taxon>Eukaryota</taxon>
        <taxon>Fungi</taxon>
        <taxon>Dikarya</taxon>
        <taxon>Ascomycota</taxon>
        <taxon>Pezizomycotina</taxon>
        <taxon>Dothideomycetes</taxon>
        <taxon>Pleosporomycetidae</taxon>
        <taxon>Pleosporales</taxon>
        <taxon>Corynesporascaceae</taxon>
        <taxon>Corynespora</taxon>
    </lineage>
</organism>
<evidence type="ECO:0000256" key="1">
    <source>
        <dbReference type="SAM" id="MobiDB-lite"/>
    </source>
</evidence>
<reference evidence="2 3" key="1">
    <citation type="journal article" date="2018" name="Front. Microbiol.">
        <title>Genome-Wide Analysis of Corynespora cassiicola Leaf Fall Disease Putative Effectors.</title>
        <authorList>
            <person name="Lopez D."/>
            <person name="Ribeiro S."/>
            <person name="Label P."/>
            <person name="Fumanal B."/>
            <person name="Venisse J.S."/>
            <person name="Kohler A."/>
            <person name="de Oliveira R.R."/>
            <person name="Labutti K."/>
            <person name="Lipzen A."/>
            <person name="Lail K."/>
            <person name="Bauer D."/>
            <person name="Ohm R.A."/>
            <person name="Barry K.W."/>
            <person name="Spatafora J."/>
            <person name="Grigoriev I.V."/>
            <person name="Martin F.M."/>
            <person name="Pujade-Renaud V."/>
        </authorList>
    </citation>
    <scope>NUCLEOTIDE SEQUENCE [LARGE SCALE GENOMIC DNA]</scope>
    <source>
        <strain evidence="2 3">Philippines</strain>
    </source>
</reference>
<evidence type="ECO:0000313" key="2">
    <source>
        <dbReference type="EMBL" id="PSN61622.1"/>
    </source>
</evidence>
<feature type="compositionally biased region" description="Basic and acidic residues" evidence="1">
    <location>
        <begin position="251"/>
        <end position="263"/>
    </location>
</feature>
<feature type="region of interest" description="Disordered" evidence="1">
    <location>
        <begin position="240"/>
        <end position="290"/>
    </location>
</feature>
<keyword evidence="3" id="KW-1185">Reference proteome</keyword>
<gene>
    <name evidence="2" type="ORF">BS50DRAFT_638926</name>
</gene>
<dbReference type="Proteomes" id="UP000240883">
    <property type="component" value="Unassembled WGS sequence"/>
</dbReference>
<feature type="region of interest" description="Disordered" evidence="1">
    <location>
        <begin position="145"/>
        <end position="211"/>
    </location>
</feature>
<proteinExistence type="predicted"/>
<evidence type="ECO:0000313" key="3">
    <source>
        <dbReference type="Proteomes" id="UP000240883"/>
    </source>
</evidence>
<protein>
    <submittedName>
        <fullName evidence="2">Uncharacterized protein</fullName>
    </submittedName>
</protein>